<dbReference type="Proteomes" id="UP000789342">
    <property type="component" value="Unassembled WGS sequence"/>
</dbReference>
<dbReference type="AlphaFoldDB" id="A0A9N9EU34"/>
<dbReference type="EMBL" id="CAJVPV010015103">
    <property type="protein sequence ID" value="CAG8689990.1"/>
    <property type="molecule type" value="Genomic_DNA"/>
</dbReference>
<comment type="caution">
    <text evidence="1">The sequence shown here is derived from an EMBL/GenBank/DDBJ whole genome shotgun (WGS) entry which is preliminary data.</text>
</comment>
<feature type="non-terminal residue" evidence="1">
    <location>
        <position position="99"/>
    </location>
</feature>
<gene>
    <name evidence="1" type="ORF">AMORRO_LOCUS11597</name>
</gene>
<protein>
    <submittedName>
        <fullName evidence="1">17408_t:CDS:1</fullName>
    </submittedName>
</protein>
<proteinExistence type="predicted"/>
<accession>A0A9N9EU34</accession>
<dbReference type="OrthoDB" id="2405284at2759"/>
<sequence>PTVEKLNDDEFEQIMKNYAATIISDDIVFDDLEREEKNTDLEDSNIINLTSIDNENLDIRNTINLDYALHKDDSNIVTNQEIIDHGDSNFDIDSIISLK</sequence>
<name>A0A9N9EU34_9GLOM</name>
<evidence type="ECO:0000313" key="1">
    <source>
        <dbReference type="EMBL" id="CAG8689990.1"/>
    </source>
</evidence>
<organism evidence="1 2">
    <name type="scientific">Acaulospora morrowiae</name>
    <dbReference type="NCBI Taxonomy" id="94023"/>
    <lineage>
        <taxon>Eukaryota</taxon>
        <taxon>Fungi</taxon>
        <taxon>Fungi incertae sedis</taxon>
        <taxon>Mucoromycota</taxon>
        <taxon>Glomeromycotina</taxon>
        <taxon>Glomeromycetes</taxon>
        <taxon>Diversisporales</taxon>
        <taxon>Acaulosporaceae</taxon>
        <taxon>Acaulospora</taxon>
    </lineage>
</organism>
<keyword evidence="2" id="KW-1185">Reference proteome</keyword>
<reference evidence="1" key="1">
    <citation type="submission" date="2021-06" db="EMBL/GenBank/DDBJ databases">
        <authorList>
            <person name="Kallberg Y."/>
            <person name="Tangrot J."/>
            <person name="Rosling A."/>
        </authorList>
    </citation>
    <scope>NUCLEOTIDE SEQUENCE</scope>
    <source>
        <strain evidence="1">CL551</strain>
    </source>
</reference>
<evidence type="ECO:0000313" key="2">
    <source>
        <dbReference type="Proteomes" id="UP000789342"/>
    </source>
</evidence>